<keyword evidence="9" id="KW-0732">Signal</keyword>
<evidence type="ECO:0000256" key="7">
    <source>
        <dbReference type="SAM" id="MobiDB-lite"/>
    </source>
</evidence>
<feature type="transmembrane region" description="Helical" evidence="8">
    <location>
        <begin position="105"/>
        <end position="131"/>
    </location>
</feature>
<feature type="signal peptide" evidence="9">
    <location>
        <begin position="1"/>
        <end position="28"/>
    </location>
</feature>
<evidence type="ECO:0000256" key="1">
    <source>
        <dbReference type="ARBA" id="ARBA00004475"/>
    </source>
</evidence>
<dbReference type="Proteomes" id="UP000824782">
    <property type="component" value="Unassembled WGS sequence"/>
</dbReference>
<evidence type="ECO:0000256" key="9">
    <source>
        <dbReference type="SAM" id="SignalP"/>
    </source>
</evidence>
<evidence type="ECO:0008006" key="12">
    <source>
        <dbReference type="Google" id="ProtNLM"/>
    </source>
</evidence>
<dbReference type="InterPro" id="IPR008795">
    <property type="entry name" value="Prominin"/>
</dbReference>
<comment type="subcellular location">
    <subcellularLocation>
        <location evidence="1">Cell projection</location>
        <location evidence="1">Microvillus membrane</location>
        <topology evidence="1">Multi-pass membrane protein</topology>
    </subcellularLocation>
</comment>
<feature type="region of interest" description="Disordered" evidence="7">
    <location>
        <begin position="805"/>
        <end position="827"/>
    </location>
</feature>
<protein>
    <recommendedName>
        <fullName evidence="12">Prominin 2</fullName>
    </recommendedName>
</protein>
<keyword evidence="5 8" id="KW-0472">Membrane</keyword>
<dbReference type="PANTHER" id="PTHR22730">
    <property type="entry name" value="PROMININ PROM PROTEIN"/>
    <property type="match status" value="1"/>
</dbReference>
<dbReference type="GO" id="GO:0015485">
    <property type="term" value="F:cholesterol binding"/>
    <property type="evidence" value="ECO:0007669"/>
    <property type="project" value="TreeGrafter"/>
</dbReference>
<evidence type="ECO:0000256" key="3">
    <source>
        <dbReference type="ARBA" id="ARBA00022692"/>
    </source>
</evidence>
<gene>
    <name evidence="10" type="ORF">GDO81_009284</name>
</gene>
<keyword evidence="11" id="KW-1185">Reference proteome</keyword>
<feature type="transmembrane region" description="Helical" evidence="8">
    <location>
        <begin position="775"/>
        <end position="795"/>
    </location>
</feature>
<dbReference type="AlphaFoldDB" id="A0AAV7BQH3"/>
<comment type="caution">
    <text evidence="10">The sequence shown here is derived from an EMBL/GenBank/DDBJ whole genome shotgun (WGS) entry which is preliminary data.</text>
</comment>
<dbReference type="GO" id="GO:0071914">
    <property type="term" value="C:prominosome"/>
    <property type="evidence" value="ECO:0007669"/>
    <property type="project" value="TreeGrafter"/>
</dbReference>
<evidence type="ECO:0000313" key="11">
    <source>
        <dbReference type="Proteomes" id="UP000824782"/>
    </source>
</evidence>
<proteinExistence type="inferred from homology"/>
<dbReference type="GO" id="GO:0016324">
    <property type="term" value="C:apical plasma membrane"/>
    <property type="evidence" value="ECO:0007669"/>
    <property type="project" value="TreeGrafter"/>
</dbReference>
<reference evidence="10" key="1">
    <citation type="thesis" date="2020" institute="ProQuest LLC" country="789 East Eisenhower Parkway, Ann Arbor, MI, USA">
        <title>Comparative Genomics and Chromosome Evolution.</title>
        <authorList>
            <person name="Mudd A.B."/>
        </authorList>
    </citation>
    <scope>NUCLEOTIDE SEQUENCE</scope>
    <source>
        <strain evidence="10">237g6f4</strain>
        <tissue evidence="10">Blood</tissue>
    </source>
</reference>
<organism evidence="10 11">
    <name type="scientific">Engystomops pustulosus</name>
    <name type="common">Tungara frog</name>
    <name type="synonym">Physalaemus pustulosus</name>
    <dbReference type="NCBI Taxonomy" id="76066"/>
    <lineage>
        <taxon>Eukaryota</taxon>
        <taxon>Metazoa</taxon>
        <taxon>Chordata</taxon>
        <taxon>Craniata</taxon>
        <taxon>Vertebrata</taxon>
        <taxon>Euteleostomi</taxon>
        <taxon>Amphibia</taxon>
        <taxon>Batrachia</taxon>
        <taxon>Anura</taxon>
        <taxon>Neobatrachia</taxon>
        <taxon>Hyloidea</taxon>
        <taxon>Leptodactylidae</taxon>
        <taxon>Leiuperinae</taxon>
        <taxon>Engystomops</taxon>
    </lineage>
</organism>
<keyword evidence="6" id="KW-0325">Glycoprotein</keyword>
<evidence type="ECO:0000256" key="8">
    <source>
        <dbReference type="SAM" id="Phobius"/>
    </source>
</evidence>
<dbReference type="EMBL" id="WNYA01000004">
    <property type="protein sequence ID" value="KAG8574710.1"/>
    <property type="molecule type" value="Genomic_DNA"/>
</dbReference>
<dbReference type="GO" id="GO:0005929">
    <property type="term" value="C:cilium"/>
    <property type="evidence" value="ECO:0007669"/>
    <property type="project" value="TreeGrafter"/>
</dbReference>
<feature type="transmembrane region" description="Helical" evidence="8">
    <location>
        <begin position="474"/>
        <end position="495"/>
    </location>
</feature>
<keyword evidence="4 8" id="KW-1133">Transmembrane helix</keyword>
<comment type="similarity">
    <text evidence="2">Belongs to the prominin family.</text>
</comment>
<name>A0AAV7BQH3_ENGPU</name>
<dbReference type="GO" id="GO:0031528">
    <property type="term" value="C:microvillus membrane"/>
    <property type="evidence" value="ECO:0007669"/>
    <property type="project" value="UniProtKB-SubCell"/>
</dbReference>
<dbReference type="Pfam" id="PF05478">
    <property type="entry name" value="Prominin"/>
    <property type="match status" value="1"/>
</dbReference>
<dbReference type="PANTHER" id="PTHR22730:SF6">
    <property type="entry name" value="PROMININ-2"/>
    <property type="match status" value="1"/>
</dbReference>
<evidence type="ECO:0000256" key="5">
    <source>
        <dbReference type="ARBA" id="ARBA00023136"/>
    </source>
</evidence>
<dbReference type="GO" id="GO:0009986">
    <property type="term" value="C:cell surface"/>
    <property type="evidence" value="ECO:0007669"/>
    <property type="project" value="TreeGrafter"/>
</dbReference>
<feature type="chain" id="PRO_5043876971" description="Prominin 2" evidence="9">
    <location>
        <begin position="29"/>
        <end position="827"/>
    </location>
</feature>
<feature type="transmembrane region" description="Helical" evidence="8">
    <location>
        <begin position="422"/>
        <end position="453"/>
    </location>
</feature>
<evidence type="ECO:0000256" key="4">
    <source>
        <dbReference type="ARBA" id="ARBA00022989"/>
    </source>
</evidence>
<evidence type="ECO:0000256" key="2">
    <source>
        <dbReference type="ARBA" id="ARBA00006058"/>
    </source>
</evidence>
<keyword evidence="3 8" id="KW-0812">Transmembrane</keyword>
<evidence type="ECO:0000256" key="6">
    <source>
        <dbReference type="ARBA" id="ARBA00023180"/>
    </source>
</evidence>
<sequence>MASLDFRIGRLAIGLLCLQFCIMELVASQTCEFVADSGVLQFESLDNSQNISIVIRDSDGLDPLYRMQNLFLNAVQPHLFPKELLRTLFRNSSTLETSKVVKYEAGYVTCAVIAILFLLFMLTFGLTFCIFQYRGRSILPCEGGICQPTPVFILLLCTACILFAGVVCTFYLNQKAHREVGTGVRDLTRTLQDFRSSISSIPQAIDTLASEYRVPKARVLDDLKSFVPAVNKTVNDRLNNEIRPLLEEALQTARNLEMAAAIVITINGTLMDLQRKEKELMATLISHRGTLQRLLSDPNCAKCGDAAKIVQGLQLDQNQSQVPSIGEYVDNLTNVRKINLTGMFEKALQTLSDLPKMVSVKTTQSISDITFALNNTEQEIRSYAGKIPILRYIGPIEEAILNFELKTKVYGHEVERYEYYRWVVGIVLCCVLLLIAVSTVLGLLLGVWGLYLLRDPVTSRRRRRDGSGFLLIEVYISLLFSWLIILFVFITFLIGGNVQTLVCNHWANGDIYRFLDDPNNLPQNMNLKRQLGLRENSNFSDMYRQCKRGAPIWNVLEFNPVNLDTAFNISKYSEQLKKQIGNFNVSVSGLDMVSKIAVMVLQDYNNSGLDRVPLNGTLSQIQTPTVILDVGRLIPSLGILAADQSNTTIRSQLEDEVSALRGLLNTTELYQQSVMAKLNNSVQTLAGLAPQLKVGIQQAVENIAKLRGPLIQGTIDQLKNESMCLLDKAMVYFSKYIVWAKKTITNDIASCRYVPKTLDNARAVVCDNVTDPWNGFWFCLGWCTIVLIPNLLFSIKSGMYIAPKSRDPTPEEENLFPLTPVTDVGRS</sequence>
<accession>A0AAV7BQH3</accession>
<feature type="transmembrane region" description="Helical" evidence="8">
    <location>
        <begin position="151"/>
        <end position="172"/>
    </location>
</feature>
<evidence type="ECO:0000313" key="10">
    <source>
        <dbReference type="EMBL" id="KAG8574710.1"/>
    </source>
</evidence>